<reference evidence="2" key="1">
    <citation type="journal article" date="2019" name="Int. J. Syst. Evol. Microbiol.">
        <title>The Global Catalogue of Microorganisms (GCM) 10K type strain sequencing project: providing services to taxonomists for standard genome sequencing and annotation.</title>
        <authorList>
            <consortium name="The Broad Institute Genomics Platform"/>
            <consortium name="The Broad Institute Genome Sequencing Center for Infectious Disease"/>
            <person name="Wu L."/>
            <person name="Ma J."/>
        </authorList>
    </citation>
    <scope>NUCLEOTIDE SEQUENCE [LARGE SCALE GENOMIC DNA]</scope>
    <source>
        <strain evidence="2">KCTC 42248</strain>
    </source>
</reference>
<sequence length="406" mass="46863">MTEKIKITVILAMMCVLGSCQNAVSQQGKDDITVACYYFPNYHTRDSSELPISRQHFTNWSEWELVKQAKPRFEGHEQPKVPAWGYEDEKDPKVMEKKIKAAADHDVDVFIFDWYTYEGKPFLNRCLDEGFLQAKNTNDIKFSLMWANHDWMELYPYTSGTKHDYLYDGKVTSEIFDKIGSDLVSQYFTKPNYWLIDGKAYFSIYDIQNFINSFGSLEATLAEMKKLDAKAVKAGLKGIHWNLVAWGQAILPGQDAPTNNAELLEKLAFNSATSYVWVHHAGLPKVQTDYNEVRGVYMQHWDKVKNEYKVPYYPNVSMGWDPSPRTNQNKEWHGNEGYPYSYTMGNNTPQNFKAALQLTKEKLLKDPKGPRVLTINCWNEWTEGSYLEPDTKNGMGYLEAVKAVFK</sequence>
<dbReference type="PROSITE" id="PS51257">
    <property type="entry name" value="PROKAR_LIPOPROTEIN"/>
    <property type="match status" value="1"/>
</dbReference>
<gene>
    <name evidence="1" type="ORF">ACFSQ3_08585</name>
</gene>
<dbReference type="RefSeq" id="WP_380869136.1">
    <property type="nucleotide sequence ID" value="NZ_JBHUMA010000006.1"/>
</dbReference>
<evidence type="ECO:0000313" key="2">
    <source>
        <dbReference type="Proteomes" id="UP001597393"/>
    </source>
</evidence>
<evidence type="ECO:0000313" key="1">
    <source>
        <dbReference type="EMBL" id="MFD2599008.1"/>
    </source>
</evidence>
<organism evidence="1 2">
    <name type="scientific">Sphingobacterium corticis</name>
    <dbReference type="NCBI Taxonomy" id="1812823"/>
    <lineage>
        <taxon>Bacteria</taxon>
        <taxon>Pseudomonadati</taxon>
        <taxon>Bacteroidota</taxon>
        <taxon>Sphingobacteriia</taxon>
        <taxon>Sphingobacteriales</taxon>
        <taxon>Sphingobacteriaceae</taxon>
        <taxon>Sphingobacterium</taxon>
    </lineage>
</organism>
<accession>A0ABW5NK54</accession>
<proteinExistence type="predicted"/>
<dbReference type="CDD" id="cd11579">
    <property type="entry name" value="Glyco_tran_WbsX"/>
    <property type="match status" value="1"/>
</dbReference>
<dbReference type="PANTHER" id="PTHR41244">
    <property type="entry name" value="RHAMNAN SYNTHESIS F"/>
    <property type="match status" value="1"/>
</dbReference>
<dbReference type="EMBL" id="JBHUMA010000006">
    <property type="protein sequence ID" value="MFD2599008.1"/>
    <property type="molecule type" value="Genomic_DNA"/>
</dbReference>
<dbReference type="InterPro" id="IPR032719">
    <property type="entry name" value="WbsX"/>
</dbReference>
<protein>
    <submittedName>
        <fullName evidence="1">Glycoside hydrolase family 99-like domain-containing protein</fullName>
    </submittedName>
</protein>
<dbReference type="Gene3D" id="3.20.20.80">
    <property type="entry name" value="Glycosidases"/>
    <property type="match status" value="1"/>
</dbReference>
<name>A0ABW5NK54_9SPHI</name>
<dbReference type="Pfam" id="PF14307">
    <property type="entry name" value="Glyco_tran_WbsX"/>
    <property type="match status" value="1"/>
</dbReference>
<dbReference type="PANTHER" id="PTHR41244:SF1">
    <property type="entry name" value="GLYCOSYLTRANSFERASE"/>
    <property type="match status" value="1"/>
</dbReference>
<dbReference type="Proteomes" id="UP001597393">
    <property type="component" value="Unassembled WGS sequence"/>
</dbReference>
<keyword evidence="2" id="KW-1185">Reference proteome</keyword>
<comment type="caution">
    <text evidence="1">The sequence shown here is derived from an EMBL/GenBank/DDBJ whole genome shotgun (WGS) entry which is preliminary data.</text>
</comment>